<keyword evidence="4" id="KW-1185">Reference proteome</keyword>
<dbReference type="InterPro" id="IPR051746">
    <property type="entry name" value="Kelch_domain_containing_8"/>
</dbReference>
<organism evidence="3 4">
    <name type="scientific">Leptospira jelokensis</name>
    <dbReference type="NCBI Taxonomy" id="2484931"/>
    <lineage>
        <taxon>Bacteria</taxon>
        <taxon>Pseudomonadati</taxon>
        <taxon>Spirochaetota</taxon>
        <taxon>Spirochaetia</taxon>
        <taxon>Leptospirales</taxon>
        <taxon>Leptospiraceae</taxon>
        <taxon>Leptospira</taxon>
    </lineage>
</organism>
<dbReference type="EMBL" id="RQGH01000035">
    <property type="protein sequence ID" value="TGL58571.1"/>
    <property type="molecule type" value="Genomic_DNA"/>
</dbReference>
<dbReference type="AlphaFoldDB" id="A0A4Z0ZN90"/>
<accession>A0A4Z0ZN90</accession>
<evidence type="ECO:0000313" key="4">
    <source>
        <dbReference type="Proteomes" id="UP000297567"/>
    </source>
</evidence>
<dbReference type="PANTHER" id="PTHR46260:SF3">
    <property type="entry name" value="RING-TYPE DOMAIN-CONTAINING PROTEIN"/>
    <property type="match status" value="1"/>
</dbReference>
<dbReference type="Pfam" id="PF01344">
    <property type="entry name" value="Kelch_1"/>
    <property type="match status" value="1"/>
</dbReference>
<dbReference type="SUPFAM" id="SSF117281">
    <property type="entry name" value="Kelch motif"/>
    <property type="match status" value="1"/>
</dbReference>
<dbReference type="PANTHER" id="PTHR46260">
    <property type="entry name" value="RING-TYPE DOMAIN-CONTAINING PROTEIN"/>
    <property type="match status" value="1"/>
</dbReference>
<dbReference type="InterPro" id="IPR006652">
    <property type="entry name" value="Kelch_1"/>
</dbReference>
<evidence type="ECO:0000256" key="2">
    <source>
        <dbReference type="ARBA" id="ARBA00022737"/>
    </source>
</evidence>
<gene>
    <name evidence="3" type="ORF">EHQ62_16880</name>
</gene>
<reference evidence="3" key="1">
    <citation type="journal article" date="2019" name="PLoS Negl. Trop. Dis.">
        <title>Revisiting the worldwide diversity of Leptospira species in the environment.</title>
        <authorList>
            <person name="Vincent A.T."/>
            <person name="Schiettekatte O."/>
            <person name="Bourhy P."/>
            <person name="Veyrier F.J."/>
            <person name="Picardeau M."/>
        </authorList>
    </citation>
    <scope>NUCLEOTIDE SEQUENCE [LARGE SCALE GENOMIC DNA]</scope>
    <source>
        <strain evidence="3">201702451</strain>
    </source>
</reference>
<evidence type="ECO:0000313" key="3">
    <source>
        <dbReference type="EMBL" id="TGL58571.1"/>
    </source>
</evidence>
<comment type="caution">
    <text evidence="3">The sequence shown here is derived from an EMBL/GenBank/DDBJ whole genome shotgun (WGS) entry which is preliminary data.</text>
</comment>
<keyword evidence="2" id="KW-0677">Repeat</keyword>
<evidence type="ECO:0008006" key="5">
    <source>
        <dbReference type="Google" id="ProtNLM"/>
    </source>
</evidence>
<sequence>MFLWPSNSRNAKILKIFILTLFVSILSINCYNSPLSSTEKLENLKIEGFGTSYIGETSADIFVLCSSKTNGLMAFSELPLNGLAALLGSDNVRASIREGKEHLFMVNGLKPNTRYYYQVYCKELGEITSGNQSFVTRTNDFLDRINGRRAIWVVGGIGTTFEPIAAIDVFDPVGNVWYENVAQIPTPRAFSQTVYHKGSIFIIGGARKVGSSWVQSRVVERFDTQRNEWQRMADMPTDLQGGIGVSNGEEIFLISGSTTMDMTTGTILNTVYRFNPNVGSNGQWVQYTSNNAIFPRLDMGGCMMNGSLFFSGGRLYSDGNAFATTDVYLPAANTTTTLVEASNNQARHGVASVCYNPKSSDPFPNDSQSFLLAGGSTSSNFNQPVTAITPSSAYDYYRTGISSNVFQSGPALPAAIYYPSLEISYENRRAYLMGGANSINIPTDTIYSIDLANPIAGPWRTESIKMPRPRFAHKAIIINR</sequence>
<proteinExistence type="predicted"/>
<evidence type="ECO:0000256" key="1">
    <source>
        <dbReference type="ARBA" id="ARBA00022441"/>
    </source>
</evidence>
<protein>
    <recommendedName>
        <fullName evidence="5">Galactose oxidase</fullName>
    </recommendedName>
</protein>
<dbReference type="Proteomes" id="UP000297567">
    <property type="component" value="Unassembled WGS sequence"/>
</dbReference>
<dbReference type="SMART" id="SM00612">
    <property type="entry name" value="Kelch"/>
    <property type="match status" value="3"/>
</dbReference>
<dbReference type="InterPro" id="IPR015915">
    <property type="entry name" value="Kelch-typ_b-propeller"/>
</dbReference>
<dbReference type="Gene3D" id="2.120.10.80">
    <property type="entry name" value="Kelch-type beta propeller"/>
    <property type="match status" value="2"/>
</dbReference>
<name>A0A4Z0ZN90_9LEPT</name>
<keyword evidence="1" id="KW-0880">Kelch repeat</keyword>